<protein>
    <recommendedName>
        <fullName evidence="2">HTH luxR-type domain-containing protein</fullName>
    </recommendedName>
</protein>
<dbReference type="GO" id="GO:0003677">
    <property type="term" value="F:DNA binding"/>
    <property type="evidence" value="ECO:0007669"/>
    <property type="project" value="UniProtKB-KW"/>
</dbReference>
<dbReference type="InterPro" id="IPR016032">
    <property type="entry name" value="Sig_transdc_resp-reg_C-effctor"/>
</dbReference>
<keyword evidence="1" id="KW-0238">DNA-binding</keyword>
<dbReference type="EMBL" id="DAASYS010000012">
    <property type="protein sequence ID" value="HAE7581346.1"/>
    <property type="molecule type" value="Genomic_DNA"/>
</dbReference>
<sequence>MTRRKSITESKQLVHQIFLVTQCRYQHAGMTLLMATAREKVDVKRITCPEDIQATPVSYGNRLVVVPVPRNEPRVAARAEMYLWRQELLQLSGDIPILPCVILGDPRGKGGYRSLPEQTPVEVLRDVLTEVLLHPDKSVKLRRIALQSRVCRVLSPLQEEILAGTLAGETVVDMAKRLNITPRGVFSGRTALMNKLGLKNRLSLMALKPEIT</sequence>
<name>A0A736I2E2_SALHO</name>
<dbReference type="Pfam" id="PF00196">
    <property type="entry name" value="GerE"/>
    <property type="match status" value="1"/>
</dbReference>
<organism evidence="3">
    <name type="scientific">Salmonella enterica subsp. houtenae serovar 44:z36[z38]:-</name>
    <dbReference type="NCBI Taxonomy" id="1967609"/>
    <lineage>
        <taxon>Bacteria</taxon>
        <taxon>Pseudomonadati</taxon>
        <taxon>Pseudomonadota</taxon>
        <taxon>Gammaproteobacteria</taxon>
        <taxon>Enterobacterales</taxon>
        <taxon>Enterobacteriaceae</taxon>
        <taxon>Salmonella</taxon>
    </lineage>
</organism>
<evidence type="ECO:0000313" key="3">
    <source>
        <dbReference type="EMBL" id="HAE7581346.1"/>
    </source>
</evidence>
<dbReference type="Gene3D" id="1.10.10.10">
    <property type="entry name" value="Winged helix-like DNA-binding domain superfamily/Winged helix DNA-binding domain"/>
    <property type="match status" value="1"/>
</dbReference>
<dbReference type="InterPro" id="IPR036388">
    <property type="entry name" value="WH-like_DNA-bd_sf"/>
</dbReference>
<dbReference type="AlphaFoldDB" id="A0A736I2E2"/>
<accession>A0A736I2E2</accession>
<reference evidence="3" key="2">
    <citation type="submission" date="2018-07" db="EMBL/GenBank/DDBJ databases">
        <authorList>
            <consortium name="NCBI Pathogen Detection Project"/>
        </authorList>
    </citation>
    <scope>NUCLEOTIDE SEQUENCE</scope>
    <source>
        <strain evidence="3">166-88</strain>
    </source>
</reference>
<dbReference type="SMART" id="SM00421">
    <property type="entry name" value="HTH_LUXR"/>
    <property type="match status" value="1"/>
</dbReference>
<evidence type="ECO:0000256" key="1">
    <source>
        <dbReference type="ARBA" id="ARBA00023125"/>
    </source>
</evidence>
<feature type="domain" description="HTH luxR-type" evidence="2">
    <location>
        <begin position="151"/>
        <end position="208"/>
    </location>
</feature>
<gene>
    <name evidence="3" type="ORF">GND75_002965</name>
</gene>
<evidence type="ECO:0000259" key="2">
    <source>
        <dbReference type="SMART" id="SM00421"/>
    </source>
</evidence>
<dbReference type="GO" id="GO:0006355">
    <property type="term" value="P:regulation of DNA-templated transcription"/>
    <property type="evidence" value="ECO:0007669"/>
    <property type="project" value="InterPro"/>
</dbReference>
<comment type="caution">
    <text evidence="3">The sequence shown here is derived from an EMBL/GenBank/DDBJ whole genome shotgun (WGS) entry which is preliminary data.</text>
</comment>
<proteinExistence type="predicted"/>
<reference evidence="3" key="1">
    <citation type="journal article" date="2018" name="Genome Biol.">
        <title>SKESA: strategic k-mer extension for scrupulous assemblies.</title>
        <authorList>
            <person name="Souvorov A."/>
            <person name="Agarwala R."/>
            <person name="Lipman D.J."/>
        </authorList>
    </citation>
    <scope>NUCLEOTIDE SEQUENCE</scope>
    <source>
        <strain evidence="3">166-88</strain>
    </source>
</reference>
<dbReference type="SUPFAM" id="SSF46894">
    <property type="entry name" value="C-terminal effector domain of the bipartite response regulators"/>
    <property type="match status" value="1"/>
</dbReference>
<dbReference type="InterPro" id="IPR000792">
    <property type="entry name" value="Tscrpt_reg_LuxR_C"/>
</dbReference>